<dbReference type="Proteomes" id="UP000310108">
    <property type="component" value="Unassembled WGS sequence"/>
</dbReference>
<evidence type="ECO:0000313" key="3">
    <source>
        <dbReference type="Proteomes" id="UP000310108"/>
    </source>
</evidence>
<dbReference type="OrthoDB" id="4316405at2759"/>
<dbReference type="AlphaFoldDB" id="A0A4U6XTB5"/>
<evidence type="ECO:0000256" key="1">
    <source>
        <dbReference type="SAM" id="MobiDB-lite"/>
    </source>
</evidence>
<protein>
    <submittedName>
        <fullName evidence="2">Uncharacterized protein</fullName>
    </submittedName>
</protein>
<accession>A0A4U6XTB5</accession>
<name>A0A4U6XTB5_9PEZI</name>
<proteinExistence type="predicted"/>
<organism evidence="2 3">
    <name type="scientific">Colletotrichum tanaceti</name>
    <dbReference type="NCBI Taxonomy" id="1306861"/>
    <lineage>
        <taxon>Eukaryota</taxon>
        <taxon>Fungi</taxon>
        <taxon>Dikarya</taxon>
        <taxon>Ascomycota</taxon>
        <taxon>Pezizomycotina</taxon>
        <taxon>Sordariomycetes</taxon>
        <taxon>Hypocreomycetidae</taxon>
        <taxon>Glomerellales</taxon>
        <taxon>Glomerellaceae</taxon>
        <taxon>Colletotrichum</taxon>
        <taxon>Colletotrichum destructivum species complex</taxon>
    </lineage>
</organism>
<sequence length="208" mass="24020">MEKLDPSLTGDRFAPDSSTDTGLESLYDPDDPHRGPYIYFIEKIEKHFQSYRGRRLGDEDFRARHGKKVWDNHRLGKEIAKTILTLRHESQLLYIYNQIQNDPDDEVSPGLGIPERMIAVPRGPSSRPSWVDGSVFVPAYSVRETMSRAWEDNGTREKLEAKGFTDVEELVTWVEKMGDPAVTTPLKWGPSQMKHFRITKTWREEIEA</sequence>
<gene>
    <name evidence="2" type="ORF">CTA1_872</name>
</gene>
<evidence type="ECO:0000313" key="2">
    <source>
        <dbReference type="EMBL" id="TKW59164.1"/>
    </source>
</evidence>
<comment type="caution">
    <text evidence="2">The sequence shown here is derived from an EMBL/GenBank/DDBJ whole genome shotgun (WGS) entry which is preliminary data.</text>
</comment>
<dbReference type="EMBL" id="PJEX01000013">
    <property type="protein sequence ID" value="TKW59164.1"/>
    <property type="molecule type" value="Genomic_DNA"/>
</dbReference>
<feature type="region of interest" description="Disordered" evidence="1">
    <location>
        <begin position="1"/>
        <end position="30"/>
    </location>
</feature>
<keyword evidence="3" id="KW-1185">Reference proteome</keyword>
<reference evidence="2 3" key="1">
    <citation type="journal article" date="2019" name="PLoS ONE">
        <title>Comparative genome analysis indicates high evolutionary potential of pathogenicity genes in Colletotrichum tanaceti.</title>
        <authorList>
            <person name="Lelwala R.V."/>
            <person name="Korhonen P.K."/>
            <person name="Young N.D."/>
            <person name="Scott J.B."/>
            <person name="Ades P.A."/>
            <person name="Gasser R.B."/>
            <person name="Taylor P.W.J."/>
        </authorList>
    </citation>
    <scope>NUCLEOTIDE SEQUENCE [LARGE SCALE GENOMIC DNA]</scope>
    <source>
        <strain evidence="2">BRIP57314</strain>
    </source>
</reference>